<dbReference type="Gene3D" id="3.30.479.30">
    <property type="entry name" value="Band 7 domain"/>
    <property type="match status" value="1"/>
</dbReference>
<organism evidence="4 5">
    <name type="scientific">Durusdinium trenchii</name>
    <dbReference type="NCBI Taxonomy" id="1381693"/>
    <lineage>
        <taxon>Eukaryota</taxon>
        <taxon>Sar</taxon>
        <taxon>Alveolata</taxon>
        <taxon>Dinophyceae</taxon>
        <taxon>Suessiales</taxon>
        <taxon>Symbiodiniaceae</taxon>
        <taxon>Durusdinium</taxon>
    </lineage>
</organism>
<evidence type="ECO:0000313" key="4">
    <source>
        <dbReference type="EMBL" id="CAK9018747.1"/>
    </source>
</evidence>
<dbReference type="EMBL" id="CAXAMM010008890">
    <property type="protein sequence ID" value="CAK9018747.1"/>
    <property type="molecule type" value="Genomic_DNA"/>
</dbReference>
<protein>
    <submittedName>
        <fullName evidence="4">Prohibitin-2</fullName>
    </submittedName>
</protein>
<dbReference type="SUPFAM" id="SSF117892">
    <property type="entry name" value="Band 7/SPFH domain"/>
    <property type="match status" value="1"/>
</dbReference>
<dbReference type="InterPro" id="IPR001107">
    <property type="entry name" value="Band_7"/>
</dbReference>
<dbReference type="Pfam" id="PF01145">
    <property type="entry name" value="Band_7"/>
    <property type="match status" value="1"/>
</dbReference>
<dbReference type="PRINTS" id="PR00679">
    <property type="entry name" value="PROHIBITIN"/>
</dbReference>
<keyword evidence="5" id="KW-1185">Reference proteome</keyword>
<dbReference type="InterPro" id="IPR036013">
    <property type="entry name" value="Band_7/SPFH_dom_sf"/>
</dbReference>
<comment type="caution">
    <text evidence="4">The sequence shown here is derived from an EMBL/GenBank/DDBJ whole genome shotgun (WGS) entry which is preliminary data.</text>
</comment>
<feature type="region of interest" description="Disordered" evidence="2">
    <location>
        <begin position="630"/>
        <end position="649"/>
    </location>
</feature>
<comment type="similarity">
    <text evidence="1">Belongs to the prohibitin family.</text>
</comment>
<name>A0ABP0JW96_9DINO</name>
<proteinExistence type="inferred from homology"/>
<evidence type="ECO:0000256" key="1">
    <source>
        <dbReference type="ARBA" id="ARBA00009658"/>
    </source>
</evidence>
<evidence type="ECO:0000313" key="5">
    <source>
        <dbReference type="Proteomes" id="UP001642464"/>
    </source>
</evidence>
<feature type="domain" description="Band 7" evidence="3">
    <location>
        <begin position="946"/>
        <end position="1107"/>
    </location>
</feature>
<gene>
    <name evidence="4" type="ORF">SCF082_LOCUS14210</name>
</gene>
<dbReference type="PANTHER" id="PTHR23222:SF0">
    <property type="entry name" value="PROHIBITIN 1"/>
    <property type="match status" value="1"/>
</dbReference>
<dbReference type="SMART" id="SM00244">
    <property type="entry name" value="PHB"/>
    <property type="match status" value="1"/>
</dbReference>
<dbReference type="CDD" id="cd03401">
    <property type="entry name" value="SPFH_prohibitin"/>
    <property type="match status" value="1"/>
</dbReference>
<evidence type="ECO:0000256" key="2">
    <source>
        <dbReference type="SAM" id="MobiDB-lite"/>
    </source>
</evidence>
<sequence>MSALDLSEKGLFLAVACEAIIVVVPLLELLLAEAPEHLSEHLRRELEKRSSEESPMGPLSSMAAAWSSLGLGSELLDFFGGASGPSEKLCQRFAVPAIQEGDMITSMRWWPSGMDGASPRHCLILGSLAGRLVIMDVATQTQLRTFSLSPIVLLQLCRYHSQEWLLIETTAEPKNWKLLLAEERSGPPQSQLRWNITDGQALPCASGEHFEMEPLHGRVAPHLLLVVRRATPEGKNEVLGMLVDEEDGQGQEQGLCLLLSLPSFPEDPLARVELPIDVAPPSSAGQRRLVDLVVLLGGNMFLTVLHDGPDRSVVLVTTAKPGPAELRARSSNQVVQELRMPGRVLGACAHQSWSDAKSGGRSLAILWTAAEVFTLTALGTSLADTLQLALCRGVSVAEDWDESLPLLCWALDIDVDCVLLGAGRRMLSGRWSQIGEEGLRRALALWERRSSKEVPLLVLQECFSELFQNVEVMHLLAPGILQVLRPHWPQVALKLHALHRRAGSVTHASSSDADEESNGEERGSQPELANVAWFLSLVVMLLVVLRRTKEGASEYRRGGKSSSKLHEGIAWQAWVSDQVTLIISGAKGRPPSSFPELAEAVQQEFDAWWAQDEPPHGELEAEGSPHLLASSLSPAARPSETQHGPRGEPLREAALERCYSARLLLLGALRRRCPLEVKQSLCSFAGWVASHRTLAATFAITSLVDVLLRGAFVKVTTENGEEIYELVADEALALDVSLSLLASTTDPDTATLCDHPTYLAYGTLTAILASTKPELNEPKPLWSPSLDGPQMRIDMVVPDSDAPLLDQLKKLGQEETLPAGALSPAASSDALKWLTFLDSLGGLGGDACLKPDLNDPEGHWMFDYLELAAPGADGLVCSDRAQHQGPEAAFGPGSSSTVLRFCQVSQPLIRMSRFDISKILQRAAQTGPVVAGAAALAGAGYLATNALYTVDAGHMSLKYSRLSGVGTTTFREGVHFLVPWLERPIIFDVRARPHTMTSLTGSRDLQMVNISLRALCKPDSTKLPTIYRTLGLDFDEKVLPSIINEVLKSVVAQYNASQLITQRELVSRMIRQRLIERASEFGIVLDDVAITHLNFSPEYEKAVEQKQVAQQQAERARYLVLKAQEEKKRTIIYAEGEKESARMIGDAIKANPGFVELRKISVAKEISNLLAKSANRMVLNTEGLLMNLGVENEGLGKKK</sequence>
<feature type="region of interest" description="Disordered" evidence="2">
    <location>
        <begin position="505"/>
        <end position="524"/>
    </location>
</feature>
<dbReference type="Proteomes" id="UP001642464">
    <property type="component" value="Unassembled WGS sequence"/>
</dbReference>
<evidence type="ECO:0000259" key="3">
    <source>
        <dbReference type="SMART" id="SM00244"/>
    </source>
</evidence>
<feature type="compositionally biased region" description="Low complexity" evidence="2">
    <location>
        <begin position="630"/>
        <end position="639"/>
    </location>
</feature>
<reference evidence="4 5" key="1">
    <citation type="submission" date="2024-02" db="EMBL/GenBank/DDBJ databases">
        <authorList>
            <person name="Chen Y."/>
            <person name="Shah S."/>
            <person name="Dougan E. K."/>
            <person name="Thang M."/>
            <person name="Chan C."/>
        </authorList>
    </citation>
    <scope>NUCLEOTIDE SEQUENCE [LARGE SCALE GENOMIC DNA]</scope>
</reference>
<dbReference type="PANTHER" id="PTHR23222">
    <property type="entry name" value="PROHIBITIN"/>
    <property type="match status" value="1"/>
</dbReference>
<accession>A0ABP0JW96</accession>
<dbReference type="InterPro" id="IPR000163">
    <property type="entry name" value="Prohibitin"/>
</dbReference>